<gene>
    <name evidence="2" type="ORF">BVC80_1837g36</name>
</gene>
<dbReference type="OrthoDB" id="6255506at2759"/>
<dbReference type="OMA" id="NDMDVGE"/>
<dbReference type="InParanoid" id="A0A200R3H8"/>
<protein>
    <recommendedName>
        <fullName evidence="4">RNA-directed DNA methylation 4</fullName>
    </recommendedName>
</protein>
<sequence>MADTGESSSSQAVNLKPMIVRVKRKAFHSPLEAFCEENVFYNMIISSVSEKLKTKKVFLQHVETVSSSKATIDVLQSFVARAVRDEKTDKIKKFSIIPFPWHCDPYVLAKHARFEQIWKRRKGKKETMHDDSIHELCHLYDVVRVDVEEEKPKKVEQPEDTSLEDSEILCNYLPLIREFLPDVTAEIQSDIQSYLSNQASTDDYVYDLYTVQDDLQVGDDDDFYDGPIESEWESDSNAEDNPMNEYPSNDESEELESRSSSSHLDGEHESRVSDIHSEDEYSFDEEEEMLDDDEDEDGEDNWRWEHR</sequence>
<accession>A0A200R3H8</accession>
<name>A0A200R3H8_MACCD</name>
<dbReference type="Proteomes" id="UP000195402">
    <property type="component" value="Unassembled WGS sequence"/>
</dbReference>
<keyword evidence="3" id="KW-1185">Reference proteome</keyword>
<proteinExistence type="predicted"/>
<feature type="compositionally biased region" description="Basic and acidic residues" evidence="1">
    <location>
        <begin position="264"/>
        <end position="279"/>
    </location>
</feature>
<dbReference type="PANTHER" id="PTHR31934:SF2">
    <property type="entry name" value="RNA-DIRECTED DNA METHYLATION 4"/>
    <property type="match status" value="1"/>
</dbReference>
<reference evidence="2 3" key="1">
    <citation type="journal article" date="2017" name="Mol. Plant">
        <title>The Genome of Medicinal Plant Macleaya cordata Provides New Insights into Benzylisoquinoline Alkaloids Metabolism.</title>
        <authorList>
            <person name="Liu X."/>
            <person name="Liu Y."/>
            <person name="Huang P."/>
            <person name="Ma Y."/>
            <person name="Qing Z."/>
            <person name="Tang Q."/>
            <person name="Cao H."/>
            <person name="Cheng P."/>
            <person name="Zheng Y."/>
            <person name="Yuan Z."/>
            <person name="Zhou Y."/>
            <person name="Liu J."/>
            <person name="Tang Z."/>
            <person name="Zhuo Y."/>
            <person name="Zhang Y."/>
            <person name="Yu L."/>
            <person name="Huang J."/>
            <person name="Yang P."/>
            <person name="Peng Q."/>
            <person name="Zhang J."/>
            <person name="Jiang W."/>
            <person name="Zhang Z."/>
            <person name="Lin K."/>
            <person name="Ro D.K."/>
            <person name="Chen X."/>
            <person name="Xiong X."/>
            <person name="Shang Y."/>
            <person name="Huang S."/>
            <person name="Zeng J."/>
        </authorList>
    </citation>
    <scope>NUCLEOTIDE SEQUENCE [LARGE SCALE GENOMIC DNA]</scope>
    <source>
        <strain evidence="3">cv. BLH2017</strain>
        <tissue evidence="2">Root</tissue>
    </source>
</reference>
<evidence type="ECO:0000313" key="2">
    <source>
        <dbReference type="EMBL" id="OVA17240.1"/>
    </source>
</evidence>
<organism evidence="2 3">
    <name type="scientific">Macleaya cordata</name>
    <name type="common">Five-seeded plume-poppy</name>
    <name type="synonym">Bocconia cordata</name>
    <dbReference type="NCBI Taxonomy" id="56857"/>
    <lineage>
        <taxon>Eukaryota</taxon>
        <taxon>Viridiplantae</taxon>
        <taxon>Streptophyta</taxon>
        <taxon>Embryophyta</taxon>
        <taxon>Tracheophyta</taxon>
        <taxon>Spermatophyta</taxon>
        <taxon>Magnoliopsida</taxon>
        <taxon>Ranunculales</taxon>
        <taxon>Papaveraceae</taxon>
        <taxon>Papaveroideae</taxon>
        <taxon>Macleaya</taxon>
    </lineage>
</organism>
<dbReference type="EMBL" id="MVGT01000438">
    <property type="protein sequence ID" value="OVA17240.1"/>
    <property type="molecule type" value="Genomic_DNA"/>
</dbReference>
<dbReference type="FunCoup" id="A0A200R3H8">
    <property type="interactions" value="575"/>
</dbReference>
<comment type="caution">
    <text evidence="2">The sequence shown here is derived from an EMBL/GenBank/DDBJ whole genome shotgun (WGS) entry which is preliminary data.</text>
</comment>
<dbReference type="PANTHER" id="PTHR31934">
    <property type="entry name" value="ALPHA/BETA-HYDROLASES SUPERFAMILY PROTEIN"/>
    <property type="match status" value="1"/>
</dbReference>
<evidence type="ECO:0008006" key="4">
    <source>
        <dbReference type="Google" id="ProtNLM"/>
    </source>
</evidence>
<evidence type="ECO:0000256" key="1">
    <source>
        <dbReference type="SAM" id="MobiDB-lite"/>
    </source>
</evidence>
<dbReference type="STRING" id="56857.A0A200R3H8"/>
<dbReference type="AlphaFoldDB" id="A0A200R3H8"/>
<evidence type="ECO:0000313" key="3">
    <source>
        <dbReference type="Proteomes" id="UP000195402"/>
    </source>
</evidence>
<feature type="region of interest" description="Disordered" evidence="1">
    <location>
        <begin position="216"/>
        <end position="307"/>
    </location>
</feature>
<feature type="compositionally biased region" description="Acidic residues" evidence="1">
    <location>
        <begin position="280"/>
        <end position="299"/>
    </location>
</feature>
<feature type="compositionally biased region" description="Acidic residues" evidence="1">
    <location>
        <begin position="216"/>
        <end position="238"/>
    </location>
</feature>